<dbReference type="PROSITE" id="PS00518">
    <property type="entry name" value="ZF_RING_1"/>
    <property type="match status" value="1"/>
</dbReference>
<dbReference type="GO" id="GO:0016925">
    <property type="term" value="P:protein sumoylation"/>
    <property type="evidence" value="ECO:0007669"/>
    <property type="project" value="TreeGrafter"/>
</dbReference>
<evidence type="ECO:0000256" key="4">
    <source>
        <dbReference type="ARBA" id="ARBA00023254"/>
    </source>
</evidence>
<feature type="domain" description="RING-type" evidence="7">
    <location>
        <begin position="9"/>
        <end position="50"/>
    </location>
</feature>
<dbReference type="EnsemblMetazoa" id="AFUN002811-RA">
    <property type="protein sequence ID" value="AFUN002811-PA"/>
    <property type="gene ID" value="AFUN002811"/>
</dbReference>
<evidence type="ECO:0000259" key="7">
    <source>
        <dbReference type="PROSITE" id="PS50089"/>
    </source>
</evidence>
<dbReference type="GO" id="GO:0007131">
    <property type="term" value="P:reciprocal meiotic recombination"/>
    <property type="evidence" value="ECO:0007669"/>
    <property type="project" value="InterPro"/>
</dbReference>
<dbReference type="VEuPathDB" id="VectorBase:AFUN002811"/>
<evidence type="ECO:0000256" key="1">
    <source>
        <dbReference type="ARBA" id="ARBA00022723"/>
    </source>
</evidence>
<dbReference type="InterPro" id="IPR017907">
    <property type="entry name" value="Znf_RING_CS"/>
</dbReference>
<dbReference type="GO" id="GO:0000795">
    <property type="term" value="C:synaptonemal complex"/>
    <property type="evidence" value="ECO:0007669"/>
    <property type="project" value="InterPro"/>
</dbReference>
<keyword evidence="3" id="KW-0862">Zinc</keyword>
<evidence type="ECO:0000313" key="8">
    <source>
        <dbReference type="EnsemblMetazoa" id="AFUN002811-PA"/>
    </source>
</evidence>
<dbReference type="PROSITE" id="PS50089">
    <property type="entry name" value="ZF_RING_2"/>
    <property type="match status" value="1"/>
</dbReference>
<dbReference type="PANTHER" id="PTHR22663:SF17">
    <property type="entry name" value="RING FINGER PROTEIN NARYA-RELATED"/>
    <property type="match status" value="1"/>
</dbReference>
<evidence type="ECO:0000256" key="3">
    <source>
        <dbReference type="ARBA" id="ARBA00022833"/>
    </source>
</evidence>
<dbReference type="STRING" id="62324.A0A182R9F1"/>
<keyword evidence="1" id="KW-0479">Metal-binding</keyword>
<dbReference type="VEuPathDB" id="VectorBase:AFUN2_005037"/>
<accession>A0A182R9F1</accession>
<dbReference type="InterPro" id="IPR001841">
    <property type="entry name" value="Znf_RING"/>
</dbReference>
<name>A0A182R9F1_ANOFN</name>
<dbReference type="InterPro" id="IPR013083">
    <property type="entry name" value="Znf_RING/FYVE/PHD"/>
</dbReference>
<keyword evidence="4" id="KW-0469">Meiosis</keyword>
<feature type="compositionally biased region" description="Polar residues" evidence="6">
    <location>
        <begin position="159"/>
        <end position="171"/>
    </location>
</feature>
<reference evidence="8" key="1">
    <citation type="submission" date="2020-05" db="UniProtKB">
        <authorList>
            <consortium name="EnsemblMetazoa"/>
        </authorList>
    </citation>
    <scope>IDENTIFICATION</scope>
    <source>
        <strain evidence="8">FUMOZ</strain>
    </source>
</reference>
<dbReference type="PANTHER" id="PTHR22663">
    <property type="entry name" value="RING FINGER PROTEIN NARYA-RELATED"/>
    <property type="match status" value="1"/>
</dbReference>
<dbReference type="GO" id="GO:0008270">
    <property type="term" value="F:zinc ion binding"/>
    <property type="evidence" value="ECO:0007669"/>
    <property type="project" value="UniProtKB-KW"/>
</dbReference>
<protein>
    <submittedName>
        <fullName evidence="8">RING-type domain-containing protein</fullName>
    </submittedName>
</protein>
<dbReference type="Gene3D" id="3.30.40.10">
    <property type="entry name" value="Zinc/RING finger domain, C3HC4 (zinc finger)"/>
    <property type="match status" value="1"/>
</dbReference>
<evidence type="ECO:0000256" key="2">
    <source>
        <dbReference type="ARBA" id="ARBA00022771"/>
    </source>
</evidence>
<evidence type="ECO:0000256" key="5">
    <source>
        <dbReference type="PROSITE-ProRule" id="PRU00175"/>
    </source>
</evidence>
<proteinExistence type="predicted"/>
<dbReference type="GO" id="GO:0007129">
    <property type="term" value="P:homologous chromosome pairing at meiosis"/>
    <property type="evidence" value="ECO:0007669"/>
    <property type="project" value="TreeGrafter"/>
</dbReference>
<feature type="compositionally biased region" description="Polar residues" evidence="6">
    <location>
        <begin position="190"/>
        <end position="218"/>
    </location>
</feature>
<dbReference type="InterPro" id="IPR042123">
    <property type="entry name" value="Zip3/RNF212-like"/>
</dbReference>
<feature type="region of interest" description="Disordered" evidence="6">
    <location>
        <begin position="139"/>
        <end position="218"/>
    </location>
</feature>
<dbReference type="GO" id="GO:0019789">
    <property type="term" value="F:SUMO transferase activity"/>
    <property type="evidence" value="ECO:0007669"/>
    <property type="project" value="InterPro"/>
</dbReference>
<sequence length="315" mass="36422">MSATRWIHCNICFHLLSRKERKFYHLSCRHVLCKQCMAKTNRGTICPVCEKPLERFTELNNQMDRKEKMFYDPGSLKVLSVAYQNVVFQHKQRENMIKGILRCRTAIMQMKDVEDALRQKIVETQRRYEKFRTYRRNLQETLRERSPRYGNSPLMGPTRRNSAVRQLTNHPSARSNRDSDSASRRYDQRWPSSTIPSPSPVDSFNTPSLTNRPPSVMDSSFTRQHVTMMHSQRSNTSPFMEADGKIGGTNMSVFANDSGISGMQTPSSSFGFGDNSRIAAIQRQHHQTPSTPARYNAGSVSYRHDHILSYNKPRH</sequence>
<evidence type="ECO:0000256" key="6">
    <source>
        <dbReference type="SAM" id="MobiDB-lite"/>
    </source>
</evidence>
<dbReference type="AlphaFoldDB" id="A0A182R9F1"/>
<feature type="compositionally biased region" description="Basic and acidic residues" evidence="6">
    <location>
        <begin position="175"/>
        <end position="188"/>
    </location>
</feature>
<dbReference type="Pfam" id="PF14634">
    <property type="entry name" value="zf-RING_5"/>
    <property type="match status" value="1"/>
</dbReference>
<keyword evidence="2 5" id="KW-0863">Zinc-finger</keyword>
<organism evidence="8">
    <name type="scientific">Anopheles funestus</name>
    <name type="common">African malaria mosquito</name>
    <dbReference type="NCBI Taxonomy" id="62324"/>
    <lineage>
        <taxon>Eukaryota</taxon>
        <taxon>Metazoa</taxon>
        <taxon>Ecdysozoa</taxon>
        <taxon>Arthropoda</taxon>
        <taxon>Hexapoda</taxon>
        <taxon>Insecta</taxon>
        <taxon>Pterygota</taxon>
        <taxon>Neoptera</taxon>
        <taxon>Endopterygota</taxon>
        <taxon>Diptera</taxon>
        <taxon>Nematocera</taxon>
        <taxon>Culicoidea</taxon>
        <taxon>Culicidae</taxon>
        <taxon>Anophelinae</taxon>
        <taxon>Anopheles</taxon>
    </lineage>
</organism>
<dbReference type="SUPFAM" id="SSF57850">
    <property type="entry name" value="RING/U-box"/>
    <property type="match status" value="1"/>
</dbReference>